<proteinExistence type="inferred from homology"/>
<feature type="region of interest" description="Disordered" evidence="12">
    <location>
        <begin position="117"/>
        <end position="157"/>
    </location>
</feature>
<keyword evidence="6" id="KW-0963">Cytoplasm</keyword>
<keyword evidence="9 11" id="KW-0226">DNA condensation</keyword>
<keyword evidence="5" id="KW-0158">Chromosome</keyword>
<keyword evidence="8 11" id="KW-0498">Mitosis</keyword>
<dbReference type="InterPro" id="IPR022816">
    <property type="entry name" value="Condensin_barren_su2"/>
</dbReference>
<dbReference type="GO" id="GO:0051301">
    <property type="term" value="P:cell division"/>
    <property type="evidence" value="ECO:0007669"/>
    <property type="project" value="UniProtKB-KW"/>
</dbReference>
<dbReference type="Pfam" id="PF05786">
    <property type="entry name" value="Cnd2"/>
    <property type="match status" value="2"/>
</dbReference>
<feature type="region of interest" description="Disordered" evidence="12">
    <location>
        <begin position="407"/>
        <end position="436"/>
    </location>
</feature>
<evidence type="ECO:0000256" key="10">
    <source>
        <dbReference type="ARBA" id="ARBA00023306"/>
    </source>
</evidence>
<dbReference type="AlphaFoldDB" id="A0A642UU89"/>
<evidence type="ECO:0000256" key="12">
    <source>
        <dbReference type="SAM" id="MobiDB-lite"/>
    </source>
</evidence>
<comment type="similarity">
    <text evidence="3 11">Belongs to the CND2 (condensin subunit 2) family.</text>
</comment>
<feature type="compositionally biased region" description="Acidic residues" evidence="12">
    <location>
        <begin position="225"/>
        <end position="241"/>
    </location>
</feature>
<dbReference type="RefSeq" id="XP_034013744.1">
    <property type="nucleotide sequence ID" value="XM_034154011.1"/>
</dbReference>
<sequence length="691" mass="78070">MVGASGGIPQRRVASLISNNSDDFDDSFDNIHFQENRNAILHNFEEWIRMATDNKINSKNTWSLGLIEYFSDMNVIMDDGNRVNFQKASATLDGCMKIYTSRVDSAAFETGKLLSGLAKKPMPQDEDDADGSDDEDADENTDEAKKRPQKKKDKGPTLVKDFDAIRVKKLEQELSIDPLFKKALAEFDEGGAKSLLLNTLSIDKHGRVVFSATSSKEDEQSADVVGEEPEDEEMPDAEDPPLDPQGVDRLKQILFKNGDLDELTLCPSFGEFKQAIDDFSRAKSILSAFNDKIEAANLTVNLERPPAAPEPLANDLEGQGGDDYAGFDDAGFHDDEPHQDAFDDEGLGDALDVLFKEPEEPNYQGVVSSKSAGVEDRDLMVYFDERLNANWRGPEHWKVALINEARRKAAQKTQPTTESTPGSRGVTPVPKRQPPKPSMIDFFGPEPDEDELFRPPRQTPRPKMPLHATDTLLPNDIRYNSQRLTNLFTKPQMSIRFGRNRPNRSSEPVLTDERYFAEQYEAQRQEEEDRERQLAASFHQAEYEDYNHDFDDGIDFNDVLAGASEPDKQDEHINPITRRKRDMITFSRVAKRVDIKQLKDNIWYGMKTEAVPSTPPRAHSEDVNPPPILDKPLRFNTLVDKVANMYDPESRKDLSTSFYFICMLHLANEHGLEIKSTDDLDDLEITGIKMV</sequence>
<keyword evidence="7 11" id="KW-0132">Cell division</keyword>
<comment type="subcellular location">
    <subcellularLocation>
        <location evidence="1">Chromosome</location>
    </subcellularLocation>
    <subcellularLocation>
        <location evidence="2">Cytoplasm</location>
    </subcellularLocation>
</comment>
<feature type="region of interest" description="Disordered" evidence="12">
    <location>
        <begin position="211"/>
        <end position="244"/>
    </location>
</feature>
<evidence type="ECO:0000256" key="2">
    <source>
        <dbReference type="ARBA" id="ARBA00004496"/>
    </source>
</evidence>
<feature type="compositionally biased region" description="Acidic residues" evidence="12">
    <location>
        <begin position="124"/>
        <end position="141"/>
    </location>
</feature>
<dbReference type="OrthoDB" id="362021at2759"/>
<dbReference type="GO" id="GO:0000796">
    <property type="term" value="C:condensin complex"/>
    <property type="evidence" value="ECO:0007669"/>
    <property type="project" value="InterPro"/>
</dbReference>
<evidence type="ECO:0000256" key="11">
    <source>
        <dbReference type="PIRNR" id="PIRNR017126"/>
    </source>
</evidence>
<comment type="function">
    <text evidence="11">Regulatory subunit of the condensin complex, a complex required for conversion of interphase chromatin into mitotic-like condense chromosomes.</text>
</comment>
<keyword evidence="10 11" id="KW-0131">Cell cycle</keyword>
<dbReference type="EMBL" id="SWFT01000046">
    <property type="protein sequence ID" value="KAA8905520.1"/>
    <property type="molecule type" value="Genomic_DNA"/>
</dbReference>
<dbReference type="PIRSF" id="PIRSF017126">
    <property type="entry name" value="Condensin_H"/>
    <property type="match status" value="1"/>
</dbReference>
<evidence type="ECO:0000256" key="8">
    <source>
        <dbReference type="ARBA" id="ARBA00022776"/>
    </source>
</evidence>
<gene>
    <name evidence="13" type="ORF">DIURU_001465</name>
</gene>
<evidence type="ECO:0000313" key="14">
    <source>
        <dbReference type="Proteomes" id="UP000449547"/>
    </source>
</evidence>
<evidence type="ECO:0000256" key="9">
    <source>
        <dbReference type="ARBA" id="ARBA00023067"/>
    </source>
</evidence>
<evidence type="ECO:0000313" key="13">
    <source>
        <dbReference type="EMBL" id="KAA8905520.1"/>
    </source>
</evidence>
<evidence type="ECO:0000256" key="5">
    <source>
        <dbReference type="ARBA" id="ARBA00022454"/>
    </source>
</evidence>
<dbReference type="GO" id="GO:0005737">
    <property type="term" value="C:cytoplasm"/>
    <property type="evidence" value="ECO:0007669"/>
    <property type="project" value="UniProtKB-SubCell"/>
</dbReference>
<dbReference type="PANTHER" id="PTHR13108:SF9">
    <property type="entry name" value="CONDENSIN COMPLEX SUBUNIT 2"/>
    <property type="match status" value="1"/>
</dbReference>
<evidence type="ECO:0000256" key="1">
    <source>
        <dbReference type="ARBA" id="ARBA00004286"/>
    </source>
</evidence>
<dbReference type="VEuPathDB" id="FungiDB:DIURU_001465"/>
<feature type="compositionally biased region" description="Polar residues" evidence="12">
    <location>
        <begin position="411"/>
        <end position="422"/>
    </location>
</feature>
<evidence type="ECO:0000256" key="3">
    <source>
        <dbReference type="ARBA" id="ARBA00009471"/>
    </source>
</evidence>
<dbReference type="Proteomes" id="UP000449547">
    <property type="component" value="Unassembled WGS sequence"/>
</dbReference>
<evidence type="ECO:0000256" key="7">
    <source>
        <dbReference type="ARBA" id="ARBA00022618"/>
    </source>
</evidence>
<protein>
    <recommendedName>
        <fullName evidence="4 11">Condensin complex subunit 2</fullName>
    </recommendedName>
</protein>
<evidence type="ECO:0000256" key="4">
    <source>
        <dbReference type="ARBA" id="ARBA00016065"/>
    </source>
</evidence>
<dbReference type="GeneID" id="54780118"/>
<dbReference type="GO" id="GO:0007076">
    <property type="term" value="P:mitotic chromosome condensation"/>
    <property type="evidence" value="ECO:0007669"/>
    <property type="project" value="InterPro"/>
</dbReference>
<dbReference type="PANTHER" id="PTHR13108">
    <property type="entry name" value="CONDENSIN COMPLEX SUBUNIT 2"/>
    <property type="match status" value="1"/>
</dbReference>
<name>A0A642UU89_DIURU</name>
<dbReference type="GO" id="GO:0003682">
    <property type="term" value="F:chromatin binding"/>
    <property type="evidence" value="ECO:0007669"/>
    <property type="project" value="TreeGrafter"/>
</dbReference>
<comment type="caution">
    <text evidence="13">The sequence shown here is derived from an EMBL/GenBank/DDBJ whole genome shotgun (WGS) entry which is preliminary data.</text>
</comment>
<organism evidence="13 14">
    <name type="scientific">Diutina rugosa</name>
    <name type="common">Yeast</name>
    <name type="synonym">Candida rugosa</name>
    <dbReference type="NCBI Taxonomy" id="5481"/>
    <lineage>
        <taxon>Eukaryota</taxon>
        <taxon>Fungi</taxon>
        <taxon>Dikarya</taxon>
        <taxon>Ascomycota</taxon>
        <taxon>Saccharomycotina</taxon>
        <taxon>Pichiomycetes</taxon>
        <taxon>Debaryomycetaceae</taxon>
        <taxon>Diutina</taxon>
    </lineage>
</organism>
<evidence type="ECO:0000256" key="6">
    <source>
        <dbReference type="ARBA" id="ARBA00022490"/>
    </source>
</evidence>
<dbReference type="OMA" id="GREHWKV"/>
<keyword evidence="14" id="KW-1185">Reference proteome</keyword>
<accession>A0A642UU89</accession>
<reference evidence="13 14" key="1">
    <citation type="submission" date="2019-07" db="EMBL/GenBank/DDBJ databases">
        <title>Genome assembly of two rare yeast pathogens: Diutina rugosa and Trichomonascus ciferrii.</title>
        <authorList>
            <person name="Mixao V."/>
            <person name="Saus E."/>
            <person name="Hansen A."/>
            <person name="Lass-Flor C."/>
            <person name="Gabaldon T."/>
        </authorList>
    </citation>
    <scope>NUCLEOTIDE SEQUENCE [LARGE SCALE GENOMIC DNA]</scope>
    <source>
        <strain evidence="13 14">CBS 613</strain>
    </source>
</reference>